<gene>
    <name evidence="1" type="ORF">GOODEAATRI_000749</name>
</gene>
<keyword evidence="2" id="KW-1185">Reference proteome</keyword>
<dbReference type="EMBL" id="JAHRIO010010018">
    <property type="protein sequence ID" value="MEQ2160578.1"/>
    <property type="molecule type" value="Genomic_DNA"/>
</dbReference>
<accession>A0ABV0MND9</accession>
<organism evidence="1 2">
    <name type="scientific">Goodea atripinnis</name>
    <dbReference type="NCBI Taxonomy" id="208336"/>
    <lineage>
        <taxon>Eukaryota</taxon>
        <taxon>Metazoa</taxon>
        <taxon>Chordata</taxon>
        <taxon>Craniata</taxon>
        <taxon>Vertebrata</taxon>
        <taxon>Euteleostomi</taxon>
        <taxon>Actinopterygii</taxon>
        <taxon>Neopterygii</taxon>
        <taxon>Teleostei</taxon>
        <taxon>Neoteleostei</taxon>
        <taxon>Acanthomorphata</taxon>
        <taxon>Ovalentaria</taxon>
        <taxon>Atherinomorphae</taxon>
        <taxon>Cyprinodontiformes</taxon>
        <taxon>Goodeidae</taxon>
        <taxon>Goodea</taxon>
    </lineage>
</organism>
<dbReference type="Proteomes" id="UP001476798">
    <property type="component" value="Unassembled WGS sequence"/>
</dbReference>
<evidence type="ECO:0000313" key="1">
    <source>
        <dbReference type="EMBL" id="MEQ2160578.1"/>
    </source>
</evidence>
<name>A0ABV0MND9_9TELE</name>
<proteinExistence type="predicted"/>
<protein>
    <submittedName>
        <fullName evidence="1">Uncharacterized protein</fullName>
    </submittedName>
</protein>
<sequence length="126" mass="14058">MDTLLPKGNLARPMNLTVIIVGGVPSNSAKKCSPKCIFWQGKYESINCDAVDDIPHTKSLFITLGFSIPSPPLFASHMLHLTLISFPTSGLFLPFWGEPEKPRRWTIKSWSSFYEITLTMGDTNRG</sequence>
<reference evidence="1 2" key="1">
    <citation type="submission" date="2021-06" db="EMBL/GenBank/DDBJ databases">
        <authorList>
            <person name="Palmer J.M."/>
        </authorList>
    </citation>
    <scope>NUCLEOTIDE SEQUENCE [LARGE SCALE GENOMIC DNA]</scope>
    <source>
        <strain evidence="1 2">GA_2019</strain>
        <tissue evidence="1">Muscle</tissue>
    </source>
</reference>
<comment type="caution">
    <text evidence="1">The sequence shown here is derived from an EMBL/GenBank/DDBJ whole genome shotgun (WGS) entry which is preliminary data.</text>
</comment>
<evidence type="ECO:0000313" key="2">
    <source>
        <dbReference type="Proteomes" id="UP001476798"/>
    </source>
</evidence>